<dbReference type="GO" id="GO:0003700">
    <property type="term" value="F:DNA-binding transcription factor activity"/>
    <property type="evidence" value="ECO:0007669"/>
    <property type="project" value="TreeGrafter"/>
</dbReference>
<dbReference type="AlphaFoldDB" id="A0A4Q0ST81"/>
<proteinExistence type="predicted"/>
<dbReference type="Gene3D" id="1.10.10.10">
    <property type="entry name" value="Winged helix-like DNA-binding domain superfamily/Winged helix DNA-binding domain"/>
    <property type="match status" value="1"/>
</dbReference>
<protein>
    <submittedName>
        <fullName evidence="6">Transcriptional regulator, IclR family</fullName>
    </submittedName>
</protein>
<sequence length="267" mass="29410">MNASRTPSVPAVERALNLMESLASSKNGLSLSQLVESSNIPKSSIHCLLLTLERAGYLHRSTQTGRYMFGLKLFGLANTSLSGLPIREQAAPFMMQLMEQTGLTVHLGVLDQYEAVLVAKYNPPGSNGLATWRGKRMEIHCTGIGKALGAYMSGTDLKTIYRLRKFPRHNENTISTLRKLQEDFAKIRQRSYSIDDEEDEIGWRCLGAPIYDDAGNPVAAISIAGTIHQIRADNLPRLAETLKACTSAISYSWGYPKGKESAAYQRA</sequence>
<evidence type="ECO:0000259" key="4">
    <source>
        <dbReference type="PROSITE" id="PS51077"/>
    </source>
</evidence>
<comment type="caution">
    <text evidence="6">The sequence shown here is derived from an EMBL/GenBank/DDBJ whole genome shotgun (WGS) entry which is preliminary data.</text>
</comment>
<feature type="domain" description="HTH iclR-type" evidence="4">
    <location>
        <begin position="9"/>
        <end position="71"/>
    </location>
</feature>
<organism evidence="6 7">
    <name type="scientific">Granulicella sibirica</name>
    <dbReference type="NCBI Taxonomy" id="2479048"/>
    <lineage>
        <taxon>Bacteria</taxon>
        <taxon>Pseudomonadati</taxon>
        <taxon>Acidobacteriota</taxon>
        <taxon>Terriglobia</taxon>
        <taxon>Terriglobales</taxon>
        <taxon>Acidobacteriaceae</taxon>
        <taxon>Granulicella</taxon>
    </lineage>
</organism>
<accession>A0A4Q0ST81</accession>
<dbReference type="Gene3D" id="3.30.450.40">
    <property type="match status" value="1"/>
</dbReference>
<evidence type="ECO:0000256" key="2">
    <source>
        <dbReference type="ARBA" id="ARBA00023125"/>
    </source>
</evidence>
<dbReference type="InterPro" id="IPR036390">
    <property type="entry name" value="WH_DNA-bd_sf"/>
</dbReference>
<dbReference type="PANTHER" id="PTHR30136">
    <property type="entry name" value="HELIX-TURN-HELIX TRANSCRIPTIONAL REGULATOR, ICLR FAMILY"/>
    <property type="match status" value="1"/>
</dbReference>
<dbReference type="InterPro" id="IPR014757">
    <property type="entry name" value="Tscrpt_reg_IclR_C"/>
</dbReference>
<dbReference type="RefSeq" id="WP_128915373.1">
    <property type="nucleotide sequence ID" value="NZ_RDSM01000005.1"/>
</dbReference>
<dbReference type="InterPro" id="IPR029016">
    <property type="entry name" value="GAF-like_dom_sf"/>
</dbReference>
<dbReference type="SMART" id="SM00346">
    <property type="entry name" value="HTH_ICLR"/>
    <property type="match status" value="1"/>
</dbReference>
<keyword evidence="2" id="KW-0238">DNA-binding</keyword>
<dbReference type="OrthoDB" id="9778379at2"/>
<gene>
    <name evidence="6" type="ORF">GRAN_4776</name>
</gene>
<dbReference type="InterPro" id="IPR036388">
    <property type="entry name" value="WH-like_DNA-bd_sf"/>
</dbReference>
<keyword evidence="1" id="KW-0805">Transcription regulation</keyword>
<evidence type="ECO:0000256" key="1">
    <source>
        <dbReference type="ARBA" id="ARBA00023015"/>
    </source>
</evidence>
<dbReference type="Pfam" id="PF09339">
    <property type="entry name" value="HTH_IclR"/>
    <property type="match status" value="1"/>
</dbReference>
<dbReference type="InterPro" id="IPR050707">
    <property type="entry name" value="HTH_MetabolicPath_Reg"/>
</dbReference>
<dbReference type="Pfam" id="PF01614">
    <property type="entry name" value="IclR_C"/>
    <property type="match status" value="1"/>
</dbReference>
<dbReference type="PANTHER" id="PTHR30136:SF7">
    <property type="entry name" value="HTH-TYPE TRANSCRIPTIONAL REGULATOR KDGR-RELATED"/>
    <property type="match status" value="1"/>
</dbReference>
<name>A0A4Q0ST81_9BACT</name>
<evidence type="ECO:0000313" key="6">
    <source>
        <dbReference type="EMBL" id="RXH54125.1"/>
    </source>
</evidence>
<evidence type="ECO:0000256" key="3">
    <source>
        <dbReference type="ARBA" id="ARBA00023163"/>
    </source>
</evidence>
<dbReference type="Proteomes" id="UP000289437">
    <property type="component" value="Unassembled WGS sequence"/>
</dbReference>
<feature type="domain" description="IclR-ED" evidence="5">
    <location>
        <begin position="72"/>
        <end position="255"/>
    </location>
</feature>
<dbReference type="EMBL" id="RDSM01000005">
    <property type="protein sequence ID" value="RXH54125.1"/>
    <property type="molecule type" value="Genomic_DNA"/>
</dbReference>
<keyword evidence="3" id="KW-0804">Transcription</keyword>
<dbReference type="InterPro" id="IPR005471">
    <property type="entry name" value="Tscrpt_reg_IclR_N"/>
</dbReference>
<evidence type="ECO:0000259" key="5">
    <source>
        <dbReference type="PROSITE" id="PS51078"/>
    </source>
</evidence>
<dbReference type="GO" id="GO:0003677">
    <property type="term" value="F:DNA binding"/>
    <property type="evidence" value="ECO:0007669"/>
    <property type="project" value="UniProtKB-KW"/>
</dbReference>
<reference evidence="7" key="2">
    <citation type="submission" date="2019-02" db="EMBL/GenBank/DDBJ databases">
        <title>Granulicella sibirica sp. nov., a psychrotolerant acidobacterium isolated from an organic soil layer in forested tundra, West Siberia.</title>
        <authorList>
            <person name="Oshkin I.Y."/>
            <person name="Kulichevskaya I.S."/>
            <person name="Rijpstra W.I.C."/>
            <person name="Sinninghe Damste J.S."/>
            <person name="Rakitin A.L."/>
            <person name="Ravin N.V."/>
            <person name="Dedysh S.N."/>
        </authorList>
    </citation>
    <scope>NUCLEOTIDE SEQUENCE [LARGE SCALE GENOMIC DNA]</scope>
    <source>
        <strain evidence="7">AF10</strain>
    </source>
</reference>
<reference evidence="6 7" key="1">
    <citation type="submission" date="2018-11" db="EMBL/GenBank/DDBJ databases">
        <authorList>
            <person name="Mardanov A.V."/>
            <person name="Ravin N.V."/>
            <person name="Dedysh S.N."/>
        </authorList>
    </citation>
    <scope>NUCLEOTIDE SEQUENCE [LARGE SCALE GENOMIC DNA]</scope>
    <source>
        <strain evidence="6 7">AF10</strain>
    </source>
</reference>
<dbReference type="PROSITE" id="PS51078">
    <property type="entry name" value="ICLR_ED"/>
    <property type="match status" value="1"/>
</dbReference>
<dbReference type="SUPFAM" id="SSF46785">
    <property type="entry name" value="Winged helix' DNA-binding domain"/>
    <property type="match status" value="1"/>
</dbReference>
<keyword evidence="7" id="KW-1185">Reference proteome</keyword>
<dbReference type="SUPFAM" id="SSF55781">
    <property type="entry name" value="GAF domain-like"/>
    <property type="match status" value="1"/>
</dbReference>
<dbReference type="GO" id="GO:0045892">
    <property type="term" value="P:negative regulation of DNA-templated transcription"/>
    <property type="evidence" value="ECO:0007669"/>
    <property type="project" value="TreeGrafter"/>
</dbReference>
<dbReference type="PROSITE" id="PS51077">
    <property type="entry name" value="HTH_ICLR"/>
    <property type="match status" value="1"/>
</dbReference>
<evidence type="ECO:0000313" key="7">
    <source>
        <dbReference type="Proteomes" id="UP000289437"/>
    </source>
</evidence>